<dbReference type="EMBL" id="JAKNSF020000010">
    <property type="protein sequence ID" value="KAK7736480.1"/>
    <property type="molecule type" value="Genomic_DNA"/>
</dbReference>
<comment type="caution">
    <text evidence="6">The sequence shown here is derived from an EMBL/GenBank/DDBJ whole genome shotgun (WGS) entry which is preliminary data.</text>
</comment>
<evidence type="ECO:0000256" key="4">
    <source>
        <dbReference type="SAM" id="MobiDB-lite"/>
    </source>
</evidence>
<dbReference type="CDD" id="cd06661">
    <property type="entry name" value="GGCT_like"/>
    <property type="match status" value="1"/>
</dbReference>
<evidence type="ECO:0000256" key="1">
    <source>
        <dbReference type="ARBA" id="ARBA00008861"/>
    </source>
</evidence>
<evidence type="ECO:0000259" key="5">
    <source>
        <dbReference type="Pfam" id="PF06094"/>
    </source>
</evidence>
<name>A0ABR1PGX5_DIAER</name>
<feature type="compositionally biased region" description="Basic and acidic residues" evidence="4">
    <location>
        <begin position="1"/>
        <end position="16"/>
    </location>
</feature>
<organism evidence="6 7">
    <name type="scientific">Diaporthe eres</name>
    <name type="common">Phomopsis oblonga</name>
    <dbReference type="NCBI Taxonomy" id="83184"/>
    <lineage>
        <taxon>Eukaryota</taxon>
        <taxon>Fungi</taxon>
        <taxon>Dikarya</taxon>
        <taxon>Ascomycota</taxon>
        <taxon>Pezizomycotina</taxon>
        <taxon>Sordariomycetes</taxon>
        <taxon>Sordariomycetidae</taxon>
        <taxon>Diaporthales</taxon>
        <taxon>Diaporthaceae</taxon>
        <taxon>Diaporthe</taxon>
        <taxon>Diaporthe eres species complex</taxon>
    </lineage>
</organism>
<dbReference type="InterPro" id="IPR013024">
    <property type="entry name" value="GGCT-like"/>
</dbReference>
<feature type="domain" description="Gamma-glutamylcyclotransferase AIG2-like" evidence="5">
    <location>
        <begin position="75"/>
        <end position="193"/>
    </location>
</feature>
<evidence type="ECO:0000256" key="2">
    <source>
        <dbReference type="ARBA" id="ARBA00022679"/>
    </source>
</evidence>
<dbReference type="PANTHER" id="PTHR31544:SF4">
    <property type="entry name" value="GAMMA-GLUTAMYLCYCLOTRANSFERASE-RELATED"/>
    <property type="match status" value="1"/>
</dbReference>
<dbReference type="InterPro" id="IPR009288">
    <property type="entry name" value="AIG2-like_dom"/>
</dbReference>
<dbReference type="Pfam" id="PF06094">
    <property type="entry name" value="GGACT"/>
    <property type="match status" value="1"/>
</dbReference>
<reference evidence="6 7" key="1">
    <citation type="submission" date="2024-02" db="EMBL/GenBank/DDBJ databases">
        <title>De novo assembly and annotation of 12 fungi associated with fruit tree decline syndrome in Ontario, Canada.</title>
        <authorList>
            <person name="Sulman M."/>
            <person name="Ellouze W."/>
            <person name="Ilyukhin E."/>
        </authorList>
    </citation>
    <scope>NUCLEOTIDE SEQUENCE [LARGE SCALE GENOMIC DNA]</scope>
    <source>
        <strain evidence="6 7">M169</strain>
    </source>
</reference>
<dbReference type="PANTHER" id="PTHR31544">
    <property type="entry name" value="AIG2-LIKE PROTEIN D"/>
    <property type="match status" value="1"/>
</dbReference>
<keyword evidence="2" id="KW-0808">Transferase</keyword>
<feature type="compositionally biased region" description="Basic and acidic residues" evidence="4">
    <location>
        <begin position="50"/>
        <end position="64"/>
    </location>
</feature>
<evidence type="ECO:0000256" key="3">
    <source>
        <dbReference type="ARBA" id="ARBA00030602"/>
    </source>
</evidence>
<gene>
    <name evidence="6" type="ORF">SLS63_003458</name>
</gene>
<proteinExistence type="inferred from homology"/>
<dbReference type="Gene3D" id="3.10.490.10">
    <property type="entry name" value="Gamma-glutamyl cyclotransferase-like"/>
    <property type="match status" value="1"/>
</dbReference>
<evidence type="ECO:0000313" key="6">
    <source>
        <dbReference type="EMBL" id="KAK7736480.1"/>
    </source>
</evidence>
<dbReference type="SUPFAM" id="SSF110857">
    <property type="entry name" value="Gamma-glutamyl cyclotransferase-like"/>
    <property type="match status" value="1"/>
</dbReference>
<protein>
    <recommendedName>
        <fullName evidence="3">Putative gamma-glutamylcyclotransferase</fullName>
    </recommendedName>
</protein>
<feature type="region of interest" description="Disordered" evidence="4">
    <location>
        <begin position="1"/>
        <end position="64"/>
    </location>
</feature>
<sequence>MKTSSEEKNKQARADETTCAPLLLFQPPPNDDSALMIPKPSVAEDADTDREEHERNRAQAAEDKMAEEQEGIALYFFYGSLMDPSVLRRVLNLAERPRLRPASIVGYHVKMWGPYPALTLTDEAAGPVVRGMAYEIKGSKKKDRLAAYETGNYREHKCLVSVDGSEEKVFGNTFVWAGDDALLKEGSFDLRDWQQMYSI</sequence>
<accession>A0ABR1PGX5</accession>
<dbReference type="InterPro" id="IPR036568">
    <property type="entry name" value="GGCT-like_sf"/>
</dbReference>
<keyword evidence="7" id="KW-1185">Reference proteome</keyword>
<evidence type="ECO:0000313" key="7">
    <source>
        <dbReference type="Proteomes" id="UP001430848"/>
    </source>
</evidence>
<dbReference type="InterPro" id="IPR045038">
    <property type="entry name" value="AIG2-like"/>
</dbReference>
<comment type="similarity">
    <text evidence="1">Belongs to the gamma-glutamylcyclotransferase family.</text>
</comment>
<dbReference type="Proteomes" id="UP001430848">
    <property type="component" value="Unassembled WGS sequence"/>
</dbReference>